<dbReference type="InterPro" id="IPR039039">
    <property type="entry name" value="RAI1-like_fam"/>
</dbReference>
<dbReference type="AlphaFoldDB" id="A0AAW0SM42"/>
<reference evidence="5 6" key="1">
    <citation type="submission" date="2023-03" db="EMBL/GenBank/DDBJ databases">
        <title>High-quality genome of Scylla paramamosain provides insights in environmental adaptation.</title>
        <authorList>
            <person name="Zhang L."/>
        </authorList>
    </citation>
    <scope>NUCLEOTIDE SEQUENCE [LARGE SCALE GENOMIC DNA]</scope>
    <source>
        <strain evidence="5">LZ_2023a</strain>
        <tissue evidence="5">Muscle</tissue>
    </source>
</reference>
<keyword evidence="2" id="KW-0547">Nucleotide-binding</keyword>
<comment type="function">
    <text evidence="2">Decapping enzyme for NAD-capped RNAs: specifically hydrolyzes the nicotinamide adenine dinucleotide (NAD) cap from a subset of RNAs by removing the entire NAD moiety from the 5'-end of an NAD-capped RNA.</text>
</comment>
<dbReference type="GO" id="GO:0004518">
    <property type="term" value="F:nuclease activity"/>
    <property type="evidence" value="ECO:0007669"/>
    <property type="project" value="UniProtKB-KW"/>
</dbReference>
<comment type="caution">
    <text evidence="5">The sequence shown here is derived from an EMBL/GenBank/DDBJ whole genome shotgun (WGS) entry which is preliminary data.</text>
</comment>
<keyword evidence="2" id="KW-0378">Hydrolase</keyword>
<comment type="cofactor">
    <cofactor evidence="2">
        <name>a divalent metal cation</name>
        <dbReference type="ChEBI" id="CHEBI:60240"/>
    </cofactor>
</comment>
<gene>
    <name evidence="5" type="ORF">O3P69_009813</name>
</gene>
<sequence length="387" mass="44617">MSWRQHKEYEPPSDNWRERGGARRAADCNEQREAERPLLLPKLIDGKHLMVRSTSLFKGGPCTLEVPEVLGSYSVDSEKKVRFDDSAMSVLSEKYILQENEHMQVRLDLNRGKHQYREFTTTTTDIFRQFLQWILKNQKELTAESSPNKLMADFVVARTILKRIMEAPYVSSMNFGIMLFAQYFKGSIYIDFPVHGDDDEEEEDGEEEGEVIEVDPILGVYGHKFEQYMTGGDPNEVVHCNSEFRCVLKQHLSELTLLYHTSTDAVDQTCHQDDFKDMSSFVSLKACIERTIPHKQRNFRKYSLCGWWCESQLSGIPRVLKGTRSYDGIVHTLEMLQTADLPDLAEGEWEPSVCINFLVKFLNFVKEKASEAEPERQNSSALQCCHS</sequence>
<dbReference type="InterPro" id="IPR013961">
    <property type="entry name" value="RAI1"/>
</dbReference>
<keyword evidence="2" id="KW-0479">Metal-binding</keyword>
<protein>
    <recommendedName>
        <fullName evidence="2">Decapping nuclease</fullName>
        <ecNumber evidence="2">3.6.1.-</ecNumber>
    </recommendedName>
</protein>
<proteinExistence type="inferred from homology"/>
<dbReference type="PANTHER" id="PTHR12395">
    <property type="entry name" value="DOM-3 RELATED"/>
    <property type="match status" value="1"/>
</dbReference>
<keyword evidence="2" id="KW-0694">RNA-binding</keyword>
<feature type="domain" description="RAI1-like" evidence="4">
    <location>
        <begin position="67"/>
        <end position="371"/>
    </location>
</feature>
<dbReference type="GO" id="GO:0003723">
    <property type="term" value="F:RNA binding"/>
    <property type="evidence" value="ECO:0007669"/>
    <property type="project" value="UniProtKB-KW"/>
</dbReference>
<name>A0AAW0SM42_SCYPA</name>
<dbReference type="GO" id="GO:0034353">
    <property type="term" value="F:mRNA 5'-diphosphatase activity"/>
    <property type="evidence" value="ECO:0007669"/>
    <property type="project" value="TreeGrafter"/>
</dbReference>
<dbReference type="GO" id="GO:0005634">
    <property type="term" value="C:nucleus"/>
    <property type="evidence" value="ECO:0007669"/>
    <property type="project" value="UniProtKB-SubCell"/>
</dbReference>
<dbReference type="Pfam" id="PF08652">
    <property type="entry name" value="RAI1"/>
    <property type="match status" value="1"/>
</dbReference>
<evidence type="ECO:0000256" key="2">
    <source>
        <dbReference type="RuleBase" id="RU367113"/>
    </source>
</evidence>
<dbReference type="GO" id="GO:0046872">
    <property type="term" value="F:metal ion binding"/>
    <property type="evidence" value="ECO:0007669"/>
    <property type="project" value="UniProtKB-KW"/>
</dbReference>
<organism evidence="5 6">
    <name type="scientific">Scylla paramamosain</name>
    <name type="common">Mud crab</name>
    <dbReference type="NCBI Taxonomy" id="85552"/>
    <lineage>
        <taxon>Eukaryota</taxon>
        <taxon>Metazoa</taxon>
        <taxon>Ecdysozoa</taxon>
        <taxon>Arthropoda</taxon>
        <taxon>Crustacea</taxon>
        <taxon>Multicrustacea</taxon>
        <taxon>Malacostraca</taxon>
        <taxon>Eumalacostraca</taxon>
        <taxon>Eucarida</taxon>
        <taxon>Decapoda</taxon>
        <taxon>Pleocyemata</taxon>
        <taxon>Brachyura</taxon>
        <taxon>Eubrachyura</taxon>
        <taxon>Portunoidea</taxon>
        <taxon>Portunidae</taxon>
        <taxon>Portuninae</taxon>
        <taxon>Scylla</taxon>
    </lineage>
</organism>
<dbReference type="EC" id="3.6.1.-" evidence="2"/>
<dbReference type="EMBL" id="JARAKH010000048">
    <property type="protein sequence ID" value="KAK8376423.1"/>
    <property type="molecule type" value="Genomic_DNA"/>
</dbReference>
<dbReference type="GO" id="GO:0110155">
    <property type="term" value="P:NAD-cap decapping"/>
    <property type="evidence" value="ECO:0007669"/>
    <property type="project" value="TreeGrafter"/>
</dbReference>
<keyword evidence="2" id="KW-0539">Nucleus</keyword>
<comment type="similarity">
    <text evidence="1 2">Belongs to the DXO/Dom3Z family.</text>
</comment>
<dbReference type="GO" id="GO:0005829">
    <property type="term" value="C:cytosol"/>
    <property type="evidence" value="ECO:0007669"/>
    <property type="project" value="TreeGrafter"/>
</dbReference>
<dbReference type="GO" id="GO:0000956">
    <property type="term" value="P:nuclear-transcribed mRNA catabolic process"/>
    <property type="evidence" value="ECO:0007669"/>
    <property type="project" value="TreeGrafter"/>
</dbReference>
<evidence type="ECO:0000313" key="6">
    <source>
        <dbReference type="Proteomes" id="UP001487740"/>
    </source>
</evidence>
<comment type="subcellular location">
    <subcellularLocation>
        <location evidence="2">Nucleus</location>
    </subcellularLocation>
</comment>
<keyword evidence="2" id="KW-0540">Nuclease</keyword>
<dbReference type="Proteomes" id="UP001487740">
    <property type="component" value="Unassembled WGS sequence"/>
</dbReference>
<evidence type="ECO:0000259" key="4">
    <source>
        <dbReference type="Pfam" id="PF08652"/>
    </source>
</evidence>
<keyword evidence="6" id="KW-1185">Reference proteome</keyword>
<accession>A0AAW0SM42</accession>
<dbReference type="PANTHER" id="PTHR12395:SF9">
    <property type="entry name" value="DECAPPING AND EXORIBONUCLEASE PROTEIN"/>
    <property type="match status" value="1"/>
</dbReference>
<dbReference type="GO" id="GO:0000166">
    <property type="term" value="F:nucleotide binding"/>
    <property type="evidence" value="ECO:0007669"/>
    <property type="project" value="UniProtKB-KW"/>
</dbReference>
<evidence type="ECO:0000256" key="1">
    <source>
        <dbReference type="ARBA" id="ARBA00006562"/>
    </source>
</evidence>
<feature type="region of interest" description="Disordered" evidence="3">
    <location>
        <begin position="1"/>
        <end position="31"/>
    </location>
</feature>
<evidence type="ECO:0000256" key="3">
    <source>
        <dbReference type="SAM" id="MobiDB-lite"/>
    </source>
</evidence>
<evidence type="ECO:0000313" key="5">
    <source>
        <dbReference type="EMBL" id="KAK8376423.1"/>
    </source>
</evidence>